<keyword evidence="1" id="KW-0812">Transmembrane</keyword>
<proteinExistence type="predicted"/>
<evidence type="ECO:0000256" key="1">
    <source>
        <dbReference type="SAM" id="Phobius"/>
    </source>
</evidence>
<evidence type="ECO:0000313" key="2">
    <source>
        <dbReference type="EMBL" id="SCL94821.1"/>
    </source>
</evidence>
<accession>A0AAX2CI56</accession>
<keyword evidence="1" id="KW-1133">Transmembrane helix</keyword>
<dbReference type="EMBL" id="FMIK01000029">
    <property type="protein sequence ID" value="SCL94821.1"/>
    <property type="molecule type" value="Genomic_DNA"/>
</dbReference>
<reference evidence="2 3" key="1">
    <citation type="submission" date="2016-08" db="EMBL/GenBank/DDBJ databases">
        <authorList>
            <person name="Loux V."/>
            <person name="Rue O."/>
        </authorList>
    </citation>
    <scope>NUCLEOTIDE SEQUENCE [LARGE SCALE GENOMIC DNA]</scope>
    <source>
        <strain evidence="2 3">AFSSA_08CEB44bac</strain>
    </source>
</reference>
<name>A0AAX2CI56_9BACI</name>
<sequence length="68" mass="8215">MLKKPDEMEMYQNMKSSRPTLIFYSLSLLIWSLYDFIKHGKLGIAFGILIIGNAIFWWGRFYYNRKMK</sequence>
<organism evidence="2 3">
    <name type="scientific">Bacillus cytotoxicus</name>
    <dbReference type="NCBI Taxonomy" id="580165"/>
    <lineage>
        <taxon>Bacteria</taxon>
        <taxon>Bacillati</taxon>
        <taxon>Bacillota</taxon>
        <taxon>Bacilli</taxon>
        <taxon>Bacillales</taxon>
        <taxon>Bacillaceae</taxon>
        <taxon>Bacillus</taxon>
        <taxon>Bacillus cereus group</taxon>
    </lineage>
</organism>
<feature type="transmembrane region" description="Helical" evidence="1">
    <location>
        <begin position="43"/>
        <end position="63"/>
    </location>
</feature>
<gene>
    <name evidence="2" type="ORF">BCB44BAC_02448</name>
</gene>
<keyword evidence="1" id="KW-0472">Membrane</keyword>
<comment type="caution">
    <text evidence="2">The sequence shown here is derived from an EMBL/GenBank/DDBJ whole genome shotgun (WGS) entry which is preliminary data.</text>
</comment>
<dbReference type="AlphaFoldDB" id="A0AAX2CI56"/>
<dbReference type="Proteomes" id="UP000242164">
    <property type="component" value="Unassembled WGS sequence"/>
</dbReference>
<feature type="transmembrane region" description="Helical" evidence="1">
    <location>
        <begin position="21"/>
        <end position="37"/>
    </location>
</feature>
<evidence type="ECO:0008006" key="4">
    <source>
        <dbReference type="Google" id="ProtNLM"/>
    </source>
</evidence>
<evidence type="ECO:0000313" key="3">
    <source>
        <dbReference type="Proteomes" id="UP000242164"/>
    </source>
</evidence>
<protein>
    <recommendedName>
        <fullName evidence="4">Group-specific protein</fullName>
    </recommendedName>
</protein>